<organism evidence="1 2">
    <name type="scientific">Eleusine coracana subsp. coracana</name>
    <dbReference type="NCBI Taxonomy" id="191504"/>
    <lineage>
        <taxon>Eukaryota</taxon>
        <taxon>Viridiplantae</taxon>
        <taxon>Streptophyta</taxon>
        <taxon>Embryophyta</taxon>
        <taxon>Tracheophyta</taxon>
        <taxon>Spermatophyta</taxon>
        <taxon>Magnoliopsida</taxon>
        <taxon>Liliopsida</taxon>
        <taxon>Poales</taxon>
        <taxon>Poaceae</taxon>
        <taxon>PACMAD clade</taxon>
        <taxon>Chloridoideae</taxon>
        <taxon>Cynodonteae</taxon>
        <taxon>Eleusininae</taxon>
        <taxon>Eleusine</taxon>
    </lineage>
</organism>
<proteinExistence type="predicted"/>
<evidence type="ECO:0000313" key="1">
    <source>
        <dbReference type="EMBL" id="GJN40131.1"/>
    </source>
</evidence>
<name>A0AAV5FZ24_ELECO</name>
<dbReference type="Proteomes" id="UP001054889">
    <property type="component" value="Unassembled WGS sequence"/>
</dbReference>
<accession>A0AAV5FZ24</accession>
<keyword evidence="2" id="KW-1185">Reference proteome</keyword>
<comment type="caution">
    <text evidence="1">The sequence shown here is derived from an EMBL/GenBank/DDBJ whole genome shotgun (WGS) entry which is preliminary data.</text>
</comment>
<sequence length="62" mass="7186">MMGRPTPESGCSSTTWRFSRLQLIPTYWLTTLWSAWIQPFGYGSHLFRRSQSRLGETSTRSS</sequence>
<reference evidence="1" key="2">
    <citation type="submission" date="2021-12" db="EMBL/GenBank/DDBJ databases">
        <title>Resequencing data analysis of finger millet.</title>
        <authorList>
            <person name="Hatakeyama M."/>
            <person name="Aluri S."/>
            <person name="Balachadran M.T."/>
            <person name="Sivarajan S.R."/>
            <person name="Poveda L."/>
            <person name="Shimizu-Inatsugi R."/>
            <person name="Schlapbach R."/>
            <person name="Sreeman S.M."/>
            <person name="Shimizu K.K."/>
        </authorList>
    </citation>
    <scope>NUCLEOTIDE SEQUENCE</scope>
</reference>
<evidence type="ECO:0000313" key="2">
    <source>
        <dbReference type="Proteomes" id="UP001054889"/>
    </source>
</evidence>
<gene>
    <name evidence="1" type="primary">gb29303</name>
    <name evidence="1" type="ORF">PR202_gb29303</name>
</gene>
<reference evidence="1" key="1">
    <citation type="journal article" date="2018" name="DNA Res.">
        <title>Multiple hybrid de novo genome assembly of finger millet, an orphan allotetraploid crop.</title>
        <authorList>
            <person name="Hatakeyama M."/>
            <person name="Aluri S."/>
            <person name="Balachadran M.T."/>
            <person name="Sivarajan S.R."/>
            <person name="Patrignani A."/>
            <person name="Gruter S."/>
            <person name="Poveda L."/>
            <person name="Shimizu-Inatsugi R."/>
            <person name="Baeten J."/>
            <person name="Francoijs K.J."/>
            <person name="Nataraja K.N."/>
            <person name="Reddy Y.A.N."/>
            <person name="Phadnis S."/>
            <person name="Ravikumar R.L."/>
            <person name="Schlapbach R."/>
            <person name="Sreeman S.M."/>
            <person name="Shimizu K.K."/>
        </authorList>
    </citation>
    <scope>NUCLEOTIDE SEQUENCE</scope>
</reference>
<dbReference type="AlphaFoldDB" id="A0AAV5FZ24"/>
<dbReference type="EMBL" id="BQKI01000104">
    <property type="protein sequence ID" value="GJN40131.1"/>
    <property type="molecule type" value="Genomic_DNA"/>
</dbReference>
<protein>
    <submittedName>
        <fullName evidence="1">Uncharacterized protein</fullName>
    </submittedName>
</protein>